<gene>
    <name evidence="3" type="primary">LOC113204698</name>
</gene>
<evidence type="ECO:0000313" key="2">
    <source>
        <dbReference type="Proteomes" id="UP000504606"/>
    </source>
</evidence>
<organism evidence="2 3">
    <name type="scientific">Frankliniella occidentalis</name>
    <name type="common">Western flower thrips</name>
    <name type="synonym">Euthrips occidentalis</name>
    <dbReference type="NCBI Taxonomy" id="133901"/>
    <lineage>
        <taxon>Eukaryota</taxon>
        <taxon>Metazoa</taxon>
        <taxon>Ecdysozoa</taxon>
        <taxon>Arthropoda</taxon>
        <taxon>Hexapoda</taxon>
        <taxon>Insecta</taxon>
        <taxon>Pterygota</taxon>
        <taxon>Neoptera</taxon>
        <taxon>Paraneoptera</taxon>
        <taxon>Thysanoptera</taxon>
        <taxon>Terebrantia</taxon>
        <taxon>Thripoidea</taxon>
        <taxon>Thripidae</taxon>
        <taxon>Frankliniella</taxon>
    </lineage>
</organism>
<evidence type="ECO:0000256" key="1">
    <source>
        <dbReference type="SAM" id="MobiDB-lite"/>
    </source>
</evidence>
<protein>
    <submittedName>
        <fullName evidence="3">Uncharacterized protein LOC113204698</fullName>
    </submittedName>
</protein>
<dbReference type="AlphaFoldDB" id="A0A9C6X4I8"/>
<feature type="compositionally biased region" description="Acidic residues" evidence="1">
    <location>
        <begin position="251"/>
        <end position="260"/>
    </location>
</feature>
<evidence type="ECO:0000313" key="3">
    <source>
        <dbReference type="RefSeq" id="XP_052129036.1"/>
    </source>
</evidence>
<dbReference type="KEGG" id="foc:113204698"/>
<feature type="region of interest" description="Disordered" evidence="1">
    <location>
        <begin position="246"/>
        <end position="312"/>
    </location>
</feature>
<keyword evidence="2" id="KW-1185">Reference proteome</keyword>
<proteinExistence type="predicted"/>
<dbReference type="GeneID" id="113204698"/>
<reference evidence="3" key="1">
    <citation type="submission" date="2025-08" db="UniProtKB">
        <authorList>
            <consortium name="RefSeq"/>
        </authorList>
    </citation>
    <scope>IDENTIFICATION</scope>
    <source>
        <tissue evidence="3">Whole organism</tissue>
    </source>
</reference>
<sequence length="347" mass="38963">MFGRGEAIDYFEDGAELTLDLSVFDSSSRKVLDIVRGRRRPCLENVVTLKNLNCADEPNALPLLNSVAPHVEELDLCRARPPHLRVVSRMKTLAKLDVRTERRLLLNRGEVLPSLPLQLRELRIGAARKEQLMLIPRMKRLRRLAIHGVNSSSMATVQMPTPAHPPQVRWLQLWLRPAQKALALSLINCFGSSLRELRFRCESGKSVDSDWFHFPDLARDLSRCGSTLPKLRRLVLLRDRDWDGPCSPVESDADSSDSSDADQRDSSDSSDEEDSDSSHSAVSSSSNDTSREDSDSAAESSDSGVHDVKSCKRQLRSIEKWLQRRTGVTRKVAVSCDSCHVKPGTRW</sequence>
<dbReference type="Proteomes" id="UP000504606">
    <property type="component" value="Unplaced"/>
</dbReference>
<feature type="compositionally biased region" description="Low complexity" evidence="1">
    <location>
        <begin position="278"/>
        <end position="288"/>
    </location>
</feature>
<name>A0A9C6X4I8_FRAOC</name>
<dbReference type="RefSeq" id="XP_052129036.1">
    <property type="nucleotide sequence ID" value="XM_052273076.1"/>
</dbReference>
<accession>A0A9C6X4I8</accession>